<proteinExistence type="predicted"/>
<dbReference type="EMBL" id="AMFJ01034201">
    <property type="protein sequence ID" value="EKD29948.1"/>
    <property type="molecule type" value="Genomic_DNA"/>
</dbReference>
<evidence type="ECO:0000313" key="1">
    <source>
        <dbReference type="EMBL" id="EKD29948.1"/>
    </source>
</evidence>
<dbReference type="InterPro" id="IPR036390">
    <property type="entry name" value="WH_DNA-bd_sf"/>
</dbReference>
<dbReference type="InterPro" id="IPR036388">
    <property type="entry name" value="WH-like_DNA-bd_sf"/>
</dbReference>
<dbReference type="Pfam" id="PF02082">
    <property type="entry name" value="Rrf2"/>
    <property type="match status" value="1"/>
</dbReference>
<dbReference type="GO" id="GO:0003700">
    <property type="term" value="F:DNA-binding transcription factor activity"/>
    <property type="evidence" value="ECO:0007669"/>
    <property type="project" value="TreeGrafter"/>
</dbReference>
<dbReference type="AlphaFoldDB" id="K1YCA6"/>
<name>K1YCA6_9BACT</name>
<reference evidence="1" key="1">
    <citation type="journal article" date="2012" name="Science">
        <title>Fermentation, hydrogen, and sulfur metabolism in multiple uncultivated bacterial phyla.</title>
        <authorList>
            <person name="Wrighton K.C."/>
            <person name="Thomas B.C."/>
            <person name="Sharon I."/>
            <person name="Miller C.S."/>
            <person name="Castelle C.J."/>
            <person name="VerBerkmoes N.C."/>
            <person name="Wilkins M.J."/>
            <person name="Hettich R.L."/>
            <person name="Lipton M.S."/>
            <person name="Williams K.H."/>
            <person name="Long P.E."/>
            <person name="Banfield J.F."/>
        </authorList>
    </citation>
    <scope>NUCLEOTIDE SEQUENCE [LARGE SCALE GENOMIC DNA]</scope>
</reference>
<dbReference type="GO" id="GO:0005829">
    <property type="term" value="C:cytosol"/>
    <property type="evidence" value="ECO:0007669"/>
    <property type="project" value="TreeGrafter"/>
</dbReference>
<dbReference type="Gene3D" id="1.10.10.10">
    <property type="entry name" value="Winged helix-like DNA-binding domain superfamily/Winged helix DNA-binding domain"/>
    <property type="match status" value="1"/>
</dbReference>
<organism evidence="1">
    <name type="scientific">uncultured bacterium</name>
    <name type="common">gcode 4</name>
    <dbReference type="NCBI Taxonomy" id="1234023"/>
    <lineage>
        <taxon>Bacteria</taxon>
        <taxon>environmental samples</taxon>
    </lineage>
</organism>
<dbReference type="SUPFAM" id="SSF46785">
    <property type="entry name" value="Winged helix' DNA-binding domain"/>
    <property type="match status" value="1"/>
</dbReference>
<protein>
    <recommendedName>
        <fullName evidence="2">Transcriptional regulator, BadM/Rrf2 family</fullName>
    </recommendedName>
</protein>
<accession>K1YCA6</accession>
<sequence>MFKISSSGEYALLLVKYLTHNPWTHTISIVSEKLAIKEPFLRKITNKLEKAGIITSHKGRYGWVELIKKDISVYDILSAVWEDLSIAVCSHGTCASSEHCGITPTITNIQRGFDTILKITKL</sequence>
<dbReference type="InterPro" id="IPR000944">
    <property type="entry name" value="Tscrpt_reg_Rrf2"/>
</dbReference>
<evidence type="ECO:0008006" key="2">
    <source>
        <dbReference type="Google" id="ProtNLM"/>
    </source>
</evidence>
<dbReference type="PROSITE" id="PS51197">
    <property type="entry name" value="HTH_RRF2_2"/>
    <property type="match status" value="1"/>
</dbReference>
<dbReference type="PANTHER" id="PTHR33221">
    <property type="entry name" value="WINGED HELIX-TURN-HELIX TRANSCRIPTIONAL REGULATOR, RRF2 FAMILY"/>
    <property type="match status" value="1"/>
</dbReference>
<dbReference type="PANTHER" id="PTHR33221:SF2">
    <property type="entry name" value="TRANSCRIPTIONAL REGULATOR"/>
    <property type="match status" value="1"/>
</dbReference>
<gene>
    <name evidence="1" type="ORF">ACD_78C00201G0003</name>
</gene>
<comment type="caution">
    <text evidence="1">The sequence shown here is derived from an EMBL/GenBank/DDBJ whole genome shotgun (WGS) entry which is preliminary data.</text>
</comment>